<dbReference type="GO" id="GO:0046872">
    <property type="term" value="F:metal ion binding"/>
    <property type="evidence" value="ECO:0007669"/>
    <property type="project" value="UniProtKB-KW"/>
</dbReference>
<feature type="transmembrane region" description="Helical" evidence="7">
    <location>
        <begin position="52"/>
        <end position="70"/>
    </location>
</feature>
<dbReference type="PANTHER" id="PTHR45962:SF1">
    <property type="entry name" value="N-FATTY-ACYL-AMINO ACID SYNTHASE_HYDROLASE PM20D1"/>
    <property type="match status" value="1"/>
</dbReference>
<dbReference type="Proteomes" id="UP000054248">
    <property type="component" value="Unassembled WGS sequence"/>
</dbReference>
<sequence>MREEKNNQRPILPLDTSTRDVNPTAPPVHVNSTSNVHRGTHLKQRLRDSTKLIAPLIVVYVLISCLQQHYTRFRFDLPVHRPTGICKQEQPLRPSTNVAGKITHALKSDDFAARAAEALGGAVRVSTEVFDGWGLVGSDPRWGNFSLFHTYLEATFPRTHASLSLTKVNTYGLLYEWKGSDDTLAPLLLMAHQDVVPVDPAAYSLWKEPPYSGKLVDGYIWGRGSVDFKSGLIGILLAVETLLEEGWTPKRTIILSFGFDEETSGVQVKAL</sequence>
<keyword evidence="7" id="KW-0812">Transmembrane</keyword>
<dbReference type="STRING" id="1051891.A0A0C3L290"/>
<keyword evidence="7" id="KW-1133">Transmembrane helix</keyword>
<name>A0A0C3L290_9AGAM</name>
<reference evidence="8 9" key="1">
    <citation type="submission" date="2014-04" db="EMBL/GenBank/DDBJ databases">
        <authorList>
            <consortium name="DOE Joint Genome Institute"/>
            <person name="Kuo A."/>
            <person name="Girlanda M."/>
            <person name="Perotto S."/>
            <person name="Kohler A."/>
            <person name="Nagy L.G."/>
            <person name="Floudas D."/>
            <person name="Copeland A."/>
            <person name="Barry K.W."/>
            <person name="Cichocki N."/>
            <person name="Veneault-Fourrey C."/>
            <person name="LaButti K."/>
            <person name="Lindquist E.A."/>
            <person name="Lipzen A."/>
            <person name="Lundell T."/>
            <person name="Morin E."/>
            <person name="Murat C."/>
            <person name="Sun H."/>
            <person name="Tunlid A."/>
            <person name="Henrissat B."/>
            <person name="Grigoriev I.V."/>
            <person name="Hibbett D.S."/>
            <person name="Martin F."/>
            <person name="Nordberg H.P."/>
            <person name="Cantor M.N."/>
            <person name="Hua S.X."/>
        </authorList>
    </citation>
    <scope>NUCLEOTIDE SEQUENCE [LARGE SCALE GENOMIC DNA]</scope>
    <source>
        <strain evidence="8 9">MUT 4182</strain>
    </source>
</reference>
<proteinExistence type="inferred from homology"/>
<comment type="similarity">
    <text evidence="1">Belongs to the peptidase M20A family.</text>
</comment>
<dbReference type="EMBL" id="KN823801">
    <property type="protein sequence ID" value="KIO15817.1"/>
    <property type="molecule type" value="Genomic_DNA"/>
</dbReference>
<dbReference type="GO" id="GO:0004180">
    <property type="term" value="F:carboxypeptidase activity"/>
    <property type="evidence" value="ECO:0007669"/>
    <property type="project" value="TreeGrafter"/>
</dbReference>
<evidence type="ECO:0000313" key="9">
    <source>
        <dbReference type="Proteomes" id="UP000054248"/>
    </source>
</evidence>
<dbReference type="PANTHER" id="PTHR45962">
    <property type="entry name" value="N-FATTY-ACYL-AMINO ACID SYNTHASE/HYDROLASE PM20D1"/>
    <property type="match status" value="1"/>
</dbReference>
<evidence type="ECO:0000256" key="1">
    <source>
        <dbReference type="ARBA" id="ARBA00006247"/>
    </source>
</evidence>
<dbReference type="AlphaFoldDB" id="A0A0C3L290"/>
<keyword evidence="7" id="KW-0472">Membrane</keyword>
<keyword evidence="5" id="KW-0862">Zinc</keyword>
<dbReference type="Pfam" id="PF01546">
    <property type="entry name" value="Peptidase_M20"/>
    <property type="match status" value="1"/>
</dbReference>
<keyword evidence="2" id="KW-0645">Protease</keyword>
<dbReference type="InterPro" id="IPR002933">
    <property type="entry name" value="Peptidase_M20"/>
</dbReference>
<keyword evidence="4" id="KW-0378">Hydrolase</keyword>
<evidence type="ECO:0000313" key="8">
    <source>
        <dbReference type="EMBL" id="KIO15817.1"/>
    </source>
</evidence>
<organism evidence="8 9">
    <name type="scientific">Tulasnella calospora MUT 4182</name>
    <dbReference type="NCBI Taxonomy" id="1051891"/>
    <lineage>
        <taxon>Eukaryota</taxon>
        <taxon>Fungi</taxon>
        <taxon>Dikarya</taxon>
        <taxon>Basidiomycota</taxon>
        <taxon>Agaricomycotina</taxon>
        <taxon>Agaricomycetes</taxon>
        <taxon>Cantharellales</taxon>
        <taxon>Tulasnellaceae</taxon>
        <taxon>Tulasnella</taxon>
    </lineage>
</organism>
<evidence type="ECO:0000256" key="3">
    <source>
        <dbReference type="ARBA" id="ARBA00022723"/>
    </source>
</evidence>
<dbReference type="HOGENOM" id="CLU_1027425_0_0_1"/>
<evidence type="ECO:0000256" key="2">
    <source>
        <dbReference type="ARBA" id="ARBA00022670"/>
    </source>
</evidence>
<dbReference type="PROSITE" id="PS00758">
    <property type="entry name" value="ARGE_DAPE_CPG2_1"/>
    <property type="match status" value="1"/>
</dbReference>
<dbReference type="PROSITE" id="PS00759">
    <property type="entry name" value="ARGE_DAPE_CPG2_2"/>
    <property type="match status" value="1"/>
</dbReference>
<dbReference type="InterPro" id="IPR001261">
    <property type="entry name" value="ArgE/DapE_CS"/>
</dbReference>
<evidence type="ECO:0000256" key="4">
    <source>
        <dbReference type="ARBA" id="ARBA00022801"/>
    </source>
</evidence>
<gene>
    <name evidence="8" type="ORF">M407DRAFT_34577</name>
</gene>
<evidence type="ECO:0008006" key="10">
    <source>
        <dbReference type="Google" id="ProtNLM"/>
    </source>
</evidence>
<keyword evidence="9" id="KW-1185">Reference proteome</keyword>
<dbReference type="GO" id="GO:0000328">
    <property type="term" value="C:fungal-type vacuole lumen"/>
    <property type="evidence" value="ECO:0007669"/>
    <property type="project" value="TreeGrafter"/>
</dbReference>
<dbReference type="OrthoDB" id="3064516at2759"/>
<reference evidence="9" key="2">
    <citation type="submission" date="2015-01" db="EMBL/GenBank/DDBJ databases">
        <title>Evolutionary Origins and Diversification of the Mycorrhizal Mutualists.</title>
        <authorList>
            <consortium name="DOE Joint Genome Institute"/>
            <consortium name="Mycorrhizal Genomics Consortium"/>
            <person name="Kohler A."/>
            <person name="Kuo A."/>
            <person name="Nagy L.G."/>
            <person name="Floudas D."/>
            <person name="Copeland A."/>
            <person name="Barry K.W."/>
            <person name="Cichocki N."/>
            <person name="Veneault-Fourrey C."/>
            <person name="LaButti K."/>
            <person name="Lindquist E.A."/>
            <person name="Lipzen A."/>
            <person name="Lundell T."/>
            <person name="Morin E."/>
            <person name="Murat C."/>
            <person name="Riley R."/>
            <person name="Ohm R."/>
            <person name="Sun H."/>
            <person name="Tunlid A."/>
            <person name="Henrissat B."/>
            <person name="Grigoriev I.V."/>
            <person name="Hibbett D.S."/>
            <person name="Martin F."/>
        </authorList>
    </citation>
    <scope>NUCLEOTIDE SEQUENCE [LARGE SCALE GENOMIC DNA]</scope>
    <source>
        <strain evidence="9">MUT 4182</strain>
    </source>
</reference>
<evidence type="ECO:0000256" key="7">
    <source>
        <dbReference type="SAM" id="Phobius"/>
    </source>
</evidence>
<feature type="region of interest" description="Disordered" evidence="6">
    <location>
        <begin position="1"/>
        <end position="41"/>
    </location>
</feature>
<accession>A0A0C3L290</accession>
<keyword evidence="3" id="KW-0479">Metal-binding</keyword>
<dbReference type="GO" id="GO:0051603">
    <property type="term" value="P:proteolysis involved in protein catabolic process"/>
    <property type="evidence" value="ECO:0007669"/>
    <property type="project" value="TreeGrafter"/>
</dbReference>
<evidence type="ECO:0000256" key="5">
    <source>
        <dbReference type="ARBA" id="ARBA00022833"/>
    </source>
</evidence>
<dbReference type="Gene3D" id="3.40.630.10">
    <property type="entry name" value="Zn peptidases"/>
    <property type="match status" value="1"/>
</dbReference>
<dbReference type="SUPFAM" id="SSF53187">
    <property type="entry name" value="Zn-dependent exopeptidases"/>
    <property type="match status" value="1"/>
</dbReference>
<protein>
    <recommendedName>
        <fullName evidence="10">Peptidase M20 dimerisation domain-containing protein</fullName>
    </recommendedName>
</protein>
<evidence type="ECO:0000256" key="6">
    <source>
        <dbReference type="SAM" id="MobiDB-lite"/>
    </source>
</evidence>
<dbReference type="InterPro" id="IPR047177">
    <property type="entry name" value="Pept_M20A"/>
</dbReference>